<dbReference type="InterPro" id="IPR051711">
    <property type="entry name" value="Stress_Response_Reg"/>
</dbReference>
<dbReference type="GO" id="GO:0043565">
    <property type="term" value="F:sequence-specific DNA binding"/>
    <property type="evidence" value="ECO:0007669"/>
    <property type="project" value="TreeGrafter"/>
</dbReference>
<dbReference type="PROSITE" id="PS50048">
    <property type="entry name" value="ZN2_CY6_FUNGAL_2"/>
    <property type="match status" value="1"/>
</dbReference>
<feature type="region of interest" description="Disordered" evidence="8">
    <location>
        <begin position="215"/>
        <end position="263"/>
    </location>
</feature>
<keyword evidence="3" id="KW-0862">Zinc</keyword>
<dbReference type="Proteomes" id="UP000231358">
    <property type="component" value="Unassembled WGS sequence"/>
</dbReference>
<dbReference type="Pfam" id="PF04082">
    <property type="entry name" value="Fungal_trans"/>
    <property type="match status" value="1"/>
</dbReference>
<dbReference type="SMART" id="SM00066">
    <property type="entry name" value="GAL4"/>
    <property type="match status" value="1"/>
</dbReference>
<dbReference type="Pfam" id="PF00172">
    <property type="entry name" value="Zn_clus"/>
    <property type="match status" value="1"/>
</dbReference>
<proteinExistence type="predicted"/>
<evidence type="ECO:0000313" key="11">
    <source>
        <dbReference type="Proteomes" id="UP000231358"/>
    </source>
</evidence>
<keyword evidence="7" id="KW-0539">Nucleus</keyword>
<comment type="subcellular location">
    <subcellularLocation>
        <location evidence="1">Nucleus</location>
    </subcellularLocation>
</comment>
<reference evidence="10 11" key="1">
    <citation type="submission" date="2017-05" db="EMBL/GenBank/DDBJ databases">
        <title>Genome sequence for an aflatoxigenic pathogen of Argentinian peanut, Aspergillus arachidicola.</title>
        <authorList>
            <person name="Moore G."/>
            <person name="Beltz S.B."/>
            <person name="Mack B.M."/>
        </authorList>
    </citation>
    <scope>NUCLEOTIDE SEQUENCE [LARGE SCALE GENOMIC DNA]</scope>
    <source>
        <strain evidence="10 11">CBS 117610</strain>
    </source>
</reference>
<dbReference type="GO" id="GO:0000981">
    <property type="term" value="F:DNA-binding transcription factor activity, RNA polymerase II-specific"/>
    <property type="evidence" value="ECO:0007669"/>
    <property type="project" value="InterPro"/>
</dbReference>
<gene>
    <name evidence="10" type="ORF">AARAC_005012</name>
</gene>
<evidence type="ECO:0000256" key="1">
    <source>
        <dbReference type="ARBA" id="ARBA00004123"/>
    </source>
</evidence>
<evidence type="ECO:0000313" key="10">
    <source>
        <dbReference type="EMBL" id="PIG80432.1"/>
    </source>
</evidence>
<dbReference type="GO" id="GO:0005634">
    <property type="term" value="C:nucleus"/>
    <property type="evidence" value="ECO:0007669"/>
    <property type="project" value="UniProtKB-SubCell"/>
</dbReference>
<comment type="caution">
    <text evidence="10">The sequence shown here is derived from an EMBL/GenBank/DDBJ whole genome shotgun (WGS) entry which is preliminary data.</text>
</comment>
<protein>
    <recommendedName>
        <fullName evidence="9">Zn(2)-C6 fungal-type domain-containing protein</fullName>
    </recommendedName>
</protein>
<dbReference type="PROSITE" id="PS00463">
    <property type="entry name" value="ZN2_CY6_FUNGAL_1"/>
    <property type="match status" value="1"/>
</dbReference>
<dbReference type="InterPro" id="IPR007219">
    <property type="entry name" value="XnlR_reg_dom"/>
</dbReference>
<dbReference type="GO" id="GO:0045944">
    <property type="term" value="P:positive regulation of transcription by RNA polymerase II"/>
    <property type="evidence" value="ECO:0007669"/>
    <property type="project" value="TreeGrafter"/>
</dbReference>
<keyword evidence="6" id="KW-0804">Transcription</keyword>
<evidence type="ECO:0000256" key="3">
    <source>
        <dbReference type="ARBA" id="ARBA00022833"/>
    </source>
</evidence>
<sequence length="866" mass="96705">MGSIQIHLTPSEAKFEEAIVHSAFHFITASLIKFKHNGQDGWDWSRKAMYDCMLDLRSTSHSGKPIFSQPAAEGNADAVTDFASRSVRKQLSSCISAKASSIGTRQAILKSYVLTNSKWGGNINQFRAFGIDAKAGVTRGSNGTSGPSTSIDAPAAPRANRACDVCRRMKIKCDRTYPCSHCRESFNDCVFSQRRRRKRSPAQLDRIEHLEKRMKAVEESCQQRDVPTSASAPVGSTEVVGSSQGNLNDGSVSDTSGRAPNARLPSALENQGEARFLHSAAHMDFVRRLKDELGNWPGADAENRVRARNVPAPKLFPLGNGPGQPISLPSQDRARHLVNLAFNAHFLHNFIHRPTFDSVFTLLFTLNVRDYSDEEYRYLALLFSLMALGCLFEMDDEGSRETFIIEGTQYFETCRSLADLQGCNDLVTLQAILYMNVFLLYTARISSSFSALSYTFSLALRMKYHQIAETDDAFTREDKKHVFWTTRHLLACVSITGGLPMPIGCDELDLEYPSVECESRIRPTETRSGSPHNVAQWNPTVASVACFRLHNILGHVTKRLYPLKGVKKTHNQGPLRHLVSKDTVRELESELRSWLASLPPYLRLGQEKHPLHIERAQYELCMSYAHAQIYLYRPFLHYLVTSSTGEIRSADGFPSYASACVDASRNIIRLAQDMYYRGLFHGVHWDISNMILAASLTMLYIILARKGSSVEEMALAELRTARDLMTLLEPYTTLAKRISIAVKLLTTAILPTGTSDLSPQNVVSSPSAQVSDSHTTALAERTFGFVSRTNVSDHQACCRAGDKVTQCQFWQRRGHRQTASLRDRFQLLVQEGAPVKTLRAQRSSKLRCLYFLSDAVGPGHVSYAIH</sequence>
<accession>A0A2G7FII2</accession>
<dbReference type="CDD" id="cd12148">
    <property type="entry name" value="fungal_TF_MHR"/>
    <property type="match status" value="1"/>
</dbReference>
<dbReference type="EMBL" id="NEXV01000613">
    <property type="protein sequence ID" value="PIG80432.1"/>
    <property type="molecule type" value="Genomic_DNA"/>
</dbReference>
<dbReference type="AlphaFoldDB" id="A0A2G7FII2"/>
<evidence type="ECO:0000256" key="6">
    <source>
        <dbReference type="ARBA" id="ARBA00023163"/>
    </source>
</evidence>
<keyword evidence="11" id="KW-1185">Reference proteome</keyword>
<dbReference type="GO" id="GO:0008270">
    <property type="term" value="F:zinc ion binding"/>
    <property type="evidence" value="ECO:0007669"/>
    <property type="project" value="InterPro"/>
</dbReference>
<evidence type="ECO:0000256" key="2">
    <source>
        <dbReference type="ARBA" id="ARBA00022723"/>
    </source>
</evidence>
<dbReference type="SUPFAM" id="SSF57701">
    <property type="entry name" value="Zn2/Cys6 DNA-binding domain"/>
    <property type="match status" value="1"/>
</dbReference>
<dbReference type="InterPro" id="IPR001138">
    <property type="entry name" value="Zn2Cys6_DnaBD"/>
</dbReference>
<evidence type="ECO:0000256" key="8">
    <source>
        <dbReference type="SAM" id="MobiDB-lite"/>
    </source>
</evidence>
<keyword evidence="5" id="KW-0238">DNA-binding</keyword>
<evidence type="ECO:0000256" key="7">
    <source>
        <dbReference type="ARBA" id="ARBA00023242"/>
    </source>
</evidence>
<feature type="domain" description="Zn(2)-C6 fungal-type" evidence="9">
    <location>
        <begin position="162"/>
        <end position="191"/>
    </location>
</feature>
<feature type="compositionally biased region" description="Polar residues" evidence="8">
    <location>
        <begin position="239"/>
        <end position="258"/>
    </location>
</feature>
<keyword evidence="4" id="KW-0805">Transcription regulation</keyword>
<dbReference type="CDD" id="cd00067">
    <property type="entry name" value="GAL4"/>
    <property type="match status" value="1"/>
</dbReference>
<keyword evidence="2" id="KW-0479">Metal-binding</keyword>
<dbReference type="PANTHER" id="PTHR47540">
    <property type="entry name" value="THIAMINE REPRESSIBLE GENES REGULATORY PROTEIN THI5"/>
    <property type="match status" value="1"/>
</dbReference>
<name>A0A2G7FII2_9EURO</name>
<dbReference type="Gene3D" id="4.10.240.10">
    <property type="entry name" value="Zn(2)-C6 fungal-type DNA-binding domain"/>
    <property type="match status" value="1"/>
</dbReference>
<dbReference type="STRING" id="656916.A0A2G7FII2"/>
<evidence type="ECO:0000256" key="5">
    <source>
        <dbReference type="ARBA" id="ARBA00023125"/>
    </source>
</evidence>
<evidence type="ECO:0000259" key="9">
    <source>
        <dbReference type="PROSITE" id="PS50048"/>
    </source>
</evidence>
<dbReference type="GO" id="GO:0006351">
    <property type="term" value="P:DNA-templated transcription"/>
    <property type="evidence" value="ECO:0007669"/>
    <property type="project" value="InterPro"/>
</dbReference>
<organism evidence="10 11">
    <name type="scientific">Aspergillus arachidicola</name>
    <dbReference type="NCBI Taxonomy" id="656916"/>
    <lineage>
        <taxon>Eukaryota</taxon>
        <taxon>Fungi</taxon>
        <taxon>Dikarya</taxon>
        <taxon>Ascomycota</taxon>
        <taxon>Pezizomycotina</taxon>
        <taxon>Eurotiomycetes</taxon>
        <taxon>Eurotiomycetidae</taxon>
        <taxon>Eurotiales</taxon>
        <taxon>Aspergillaceae</taxon>
        <taxon>Aspergillus</taxon>
        <taxon>Aspergillus subgen. Circumdati</taxon>
    </lineage>
</organism>
<evidence type="ECO:0000256" key="4">
    <source>
        <dbReference type="ARBA" id="ARBA00023015"/>
    </source>
</evidence>
<dbReference type="InterPro" id="IPR036864">
    <property type="entry name" value="Zn2-C6_fun-type_DNA-bd_sf"/>
</dbReference>
<dbReference type="PANTHER" id="PTHR47540:SF1">
    <property type="entry name" value="ACTIVATOR OF STRESS GENES 1-RELATED"/>
    <property type="match status" value="1"/>
</dbReference>